<dbReference type="EMBL" id="FZNN01000011">
    <property type="protein sequence ID" value="SNR57465.1"/>
    <property type="molecule type" value="Genomic_DNA"/>
</dbReference>
<accession>A0A238XEL4</accession>
<gene>
    <name evidence="1" type="ORF">SAMN06265370_11110</name>
</gene>
<sequence length="53" mass="6008">MNLLSSLQSRVAKRAEYRRTVKALRQMPLDVALDLEIHPGDAEKIAKQAVYGR</sequence>
<name>A0A238XEL4_9RHOB</name>
<organism evidence="1 2">
    <name type="scientific">Puniceibacterium sediminis</name>
    <dbReference type="NCBI Taxonomy" id="1608407"/>
    <lineage>
        <taxon>Bacteria</taxon>
        <taxon>Pseudomonadati</taxon>
        <taxon>Pseudomonadota</taxon>
        <taxon>Alphaproteobacteria</taxon>
        <taxon>Rhodobacterales</taxon>
        <taxon>Paracoccaceae</taxon>
        <taxon>Puniceibacterium</taxon>
    </lineage>
</organism>
<evidence type="ECO:0008006" key="3">
    <source>
        <dbReference type="Google" id="ProtNLM"/>
    </source>
</evidence>
<dbReference type="AlphaFoldDB" id="A0A238XEL4"/>
<reference evidence="1 2" key="1">
    <citation type="submission" date="2017-06" db="EMBL/GenBank/DDBJ databases">
        <authorList>
            <person name="Kim H.J."/>
            <person name="Triplett B.A."/>
        </authorList>
    </citation>
    <scope>NUCLEOTIDE SEQUENCE [LARGE SCALE GENOMIC DNA]</scope>
    <source>
        <strain evidence="1 2">DSM 29052</strain>
    </source>
</reference>
<proteinExistence type="predicted"/>
<dbReference type="Proteomes" id="UP000198417">
    <property type="component" value="Unassembled WGS sequence"/>
</dbReference>
<keyword evidence="2" id="KW-1185">Reference proteome</keyword>
<protein>
    <recommendedName>
        <fullName evidence="3">DUF1127 domain-containing protein</fullName>
    </recommendedName>
</protein>
<evidence type="ECO:0000313" key="2">
    <source>
        <dbReference type="Proteomes" id="UP000198417"/>
    </source>
</evidence>
<evidence type="ECO:0000313" key="1">
    <source>
        <dbReference type="EMBL" id="SNR57465.1"/>
    </source>
</evidence>
<dbReference type="RefSeq" id="WP_176439129.1">
    <property type="nucleotide sequence ID" value="NZ_FZNN01000011.1"/>
</dbReference>